<protein>
    <recommendedName>
        <fullName evidence="1">Beta-ketoacyl synthase-like N-terminal domain-containing protein</fullName>
    </recommendedName>
</protein>
<dbReference type="Proteomes" id="UP000249016">
    <property type="component" value="Unassembled WGS sequence"/>
</dbReference>
<dbReference type="OrthoDB" id="9808669at2"/>
<dbReference type="AlphaFoldDB" id="A0A327NJL2"/>
<organism evidence="2 3">
    <name type="scientific">Spirosoma telluris</name>
    <dbReference type="NCBI Taxonomy" id="2183553"/>
    <lineage>
        <taxon>Bacteria</taxon>
        <taxon>Pseudomonadati</taxon>
        <taxon>Bacteroidota</taxon>
        <taxon>Cytophagia</taxon>
        <taxon>Cytophagales</taxon>
        <taxon>Cytophagaceae</taxon>
        <taxon>Spirosoma</taxon>
    </lineage>
</organism>
<reference evidence="2 3" key="1">
    <citation type="submission" date="2018-06" db="EMBL/GenBank/DDBJ databases">
        <title>Spirosoma sp. HMF3257 Genome sequencing and assembly.</title>
        <authorList>
            <person name="Kang H."/>
            <person name="Cha I."/>
            <person name="Kim H."/>
            <person name="Kang J."/>
            <person name="Joh K."/>
        </authorList>
    </citation>
    <scope>NUCLEOTIDE SEQUENCE [LARGE SCALE GENOMIC DNA]</scope>
    <source>
        <strain evidence="2 3">HMF3257</strain>
    </source>
</reference>
<evidence type="ECO:0000313" key="3">
    <source>
        <dbReference type="Proteomes" id="UP000249016"/>
    </source>
</evidence>
<keyword evidence="3" id="KW-1185">Reference proteome</keyword>
<dbReference type="InterPro" id="IPR014030">
    <property type="entry name" value="Ketoacyl_synth_N"/>
</dbReference>
<evidence type="ECO:0000313" key="2">
    <source>
        <dbReference type="EMBL" id="RAI75531.1"/>
    </source>
</evidence>
<dbReference type="InterPro" id="IPR016039">
    <property type="entry name" value="Thiolase-like"/>
</dbReference>
<dbReference type="RefSeq" id="WP_111344054.1">
    <property type="nucleotide sequence ID" value="NZ_QLII01000001.1"/>
</dbReference>
<sequence>MKTGRTGEQIAVVGMGALFPDATSPEQFWANLVANKSAVSQATERDFDIDPTLFFNEEKGTLDTFYSRQGGFIRDFSFDPEGYKLDAQILLNQDRHAHWCLYVPNRRFRTAVTGNTTA</sequence>
<dbReference type="EMBL" id="QLII01000001">
    <property type="protein sequence ID" value="RAI75531.1"/>
    <property type="molecule type" value="Genomic_DNA"/>
</dbReference>
<feature type="domain" description="Beta-ketoacyl synthase-like N-terminal" evidence="1">
    <location>
        <begin position="8"/>
        <end position="102"/>
    </location>
</feature>
<dbReference type="Gene3D" id="3.40.47.10">
    <property type="match status" value="1"/>
</dbReference>
<dbReference type="GO" id="GO:0016746">
    <property type="term" value="F:acyltransferase activity"/>
    <property type="evidence" value="ECO:0007669"/>
    <property type="project" value="InterPro"/>
</dbReference>
<evidence type="ECO:0000259" key="1">
    <source>
        <dbReference type="Pfam" id="PF00109"/>
    </source>
</evidence>
<proteinExistence type="predicted"/>
<accession>A0A327NJL2</accession>
<dbReference type="SUPFAM" id="SSF53901">
    <property type="entry name" value="Thiolase-like"/>
    <property type="match status" value="1"/>
</dbReference>
<comment type="caution">
    <text evidence="2">The sequence shown here is derived from an EMBL/GenBank/DDBJ whole genome shotgun (WGS) entry which is preliminary data.</text>
</comment>
<name>A0A327NJL2_9BACT</name>
<gene>
    <name evidence="2" type="ORF">HMF3257_17615</name>
</gene>
<dbReference type="Pfam" id="PF00109">
    <property type="entry name" value="ketoacyl-synt"/>
    <property type="match status" value="1"/>
</dbReference>